<sequence length="299" mass="33749">MKLDDLNFFRHVVEQGSYTAASRKTGVPVATLTRRIQALEECLNIRLLNRHARKLSLTEAGERFYQECSPLLKQLIHASHQLTDDCRGAAGRLRIAAPSNLTKVLLQPMLNAFMATYPDIQLALGVSNQTEQLDPTDWDVIFRVGPQRDSTLIARKISQVEDILVSTTCYLAQYPAPAHAQDLSEHMLLKGHPLMRWRLSHQPSNELITINEQGRFEASELGVVREACLAGLGIALLPNIMVQSCLEDNALVRVLPQWSANTRDVFLLYNHREHQPEKLRLFIDFASQYFSLGQSDTHA</sequence>
<dbReference type="InterPro" id="IPR005119">
    <property type="entry name" value="LysR_subst-bd"/>
</dbReference>
<keyword evidence="2" id="KW-0805">Transcription regulation</keyword>
<organism evidence="6 7">
    <name type="scientific">Vibrio stylophorae</name>
    <dbReference type="NCBI Taxonomy" id="659351"/>
    <lineage>
        <taxon>Bacteria</taxon>
        <taxon>Pseudomonadati</taxon>
        <taxon>Pseudomonadota</taxon>
        <taxon>Gammaproteobacteria</taxon>
        <taxon>Vibrionales</taxon>
        <taxon>Vibrionaceae</taxon>
        <taxon>Vibrio</taxon>
    </lineage>
</organism>
<dbReference type="PANTHER" id="PTHR30537:SF5">
    <property type="entry name" value="HTH-TYPE TRANSCRIPTIONAL ACTIVATOR TTDR-RELATED"/>
    <property type="match status" value="1"/>
</dbReference>
<evidence type="ECO:0000313" key="7">
    <source>
        <dbReference type="Proteomes" id="UP000838672"/>
    </source>
</evidence>
<gene>
    <name evidence="6" type="primary">dmlR_5</name>
    <name evidence="6" type="ORF">VST7929_01958</name>
</gene>
<evidence type="ECO:0000256" key="2">
    <source>
        <dbReference type="ARBA" id="ARBA00023015"/>
    </source>
</evidence>
<name>A0ABM8ZUR3_9VIBR</name>
<dbReference type="PANTHER" id="PTHR30537">
    <property type="entry name" value="HTH-TYPE TRANSCRIPTIONAL REGULATOR"/>
    <property type="match status" value="1"/>
</dbReference>
<dbReference type="Pfam" id="PF03466">
    <property type="entry name" value="LysR_substrate"/>
    <property type="match status" value="1"/>
</dbReference>
<comment type="similarity">
    <text evidence="1">Belongs to the LysR transcriptional regulatory family.</text>
</comment>
<keyword evidence="7" id="KW-1185">Reference proteome</keyword>
<dbReference type="CDD" id="cd08422">
    <property type="entry name" value="PBP2_CrgA_like"/>
    <property type="match status" value="1"/>
</dbReference>
<dbReference type="InterPro" id="IPR036390">
    <property type="entry name" value="WH_DNA-bd_sf"/>
</dbReference>
<evidence type="ECO:0000313" key="6">
    <source>
        <dbReference type="EMBL" id="CAH0534057.1"/>
    </source>
</evidence>
<dbReference type="Pfam" id="PF00126">
    <property type="entry name" value="HTH_1"/>
    <property type="match status" value="1"/>
</dbReference>
<dbReference type="Gene3D" id="3.40.190.290">
    <property type="match status" value="1"/>
</dbReference>
<dbReference type="InterPro" id="IPR000847">
    <property type="entry name" value="LysR_HTH_N"/>
</dbReference>
<dbReference type="InterPro" id="IPR036388">
    <property type="entry name" value="WH-like_DNA-bd_sf"/>
</dbReference>
<dbReference type="RefSeq" id="WP_237466461.1">
    <property type="nucleotide sequence ID" value="NZ_CAKLDI010000001.1"/>
</dbReference>
<dbReference type="SUPFAM" id="SSF53850">
    <property type="entry name" value="Periplasmic binding protein-like II"/>
    <property type="match status" value="1"/>
</dbReference>
<dbReference type="Gene3D" id="1.10.10.10">
    <property type="entry name" value="Winged helix-like DNA-binding domain superfamily/Winged helix DNA-binding domain"/>
    <property type="match status" value="1"/>
</dbReference>
<dbReference type="Proteomes" id="UP000838672">
    <property type="component" value="Unassembled WGS sequence"/>
</dbReference>
<evidence type="ECO:0000256" key="4">
    <source>
        <dbReference type="ARBA" id="ARBA00023163"/>
    </source>
</evidence>
<reference evidence="6" key="1">
    <citation type="submission" date="2021-11" db="EMBL/GenBank/DDBJ databases">
        <authorList>
            <person name="Rodrigo-Torres L."/>
            <person name="Arahal R. D."/>
            <person name="Lucena T."/>
        </authorList>
    </citation>
    <scope>NUCLEOTIDE SEQUENCE</scope>
    <source>
        <strain evidence="6">CECT 7929</strain>
    </source>
</reference>
<evidence type="ECO:0000259" key="5">
    <source>
        <dbReference type="PROSITE" id="PS50931"/>
    </source>
</evidence>
<dbReference type="SUPFAM" id="SSF46785">
    <property type="entry name" value="Winged helix' DNA-binding domain"/>
    <property type="match status" value="1"/>
</dbReference>
<accession>A0ABM8ZUR3</accession>
<comment type="caution">
    <text evidence="6">The sequence shown here is derived from an EMBL/GenBank/DDBJ whole genome shotgun (WGS) entry which is preliminary data.</text>
</comment>
<dbReference type="InterPro" id="IPR058163">
    <property type="entry name" value="LysR-type_TF_proteobact-type"/>
</dbReference>
<keyword evidence="4" id="KW-0804">Transcription</keyword>
<feature type="domain" description="HTH lysR-type" evidence="5">
    <location>
        <begin position="1"/>
        <end position="58"/>
    </location>
</feature>
<keyword evidence="3" id="KW-0238">DNA-binding</keyword>
<proteinExistence type="inferred from homology"/>
<protein>
    <submittedName>
        <fullName evidence="6">HTH-type transcriptional regulator DmlR</fullName>
    </submittedName>
</protein>
<dbReference type="EMBL" id="CAKLDI010000001">
    <property type="protein sequence ID" value="CAH0534057.1"/>
    <property type="molecule type" value="Genomic_DNA"/>
</dbReference>
<dbReference type="PROSITE" id="PS50931">
    <property type="entry name" value="HTH_LYSR"/>
    <property type="match status" value="1"/>
</dbReference>
<evidence type="ECO:0000256" key="3">
    <source>
        <dbReference type="ARBA" id="ARBA00023125"/>
    </source>
</evidence>
<evidence type="ECO:0000256" key="1">
    <source>
        <dbReference type="ARBA" id="ARBA00009437"/>
    </source>
</evidence>